<evidence type="ECO:0000256" key="1">
    <source>
        <dbReference type="SAM" id="Coils"/>
    </source>
</evidence>
<evidence type="ECO:0000313" key="2">
    <source>
        <dbReference type="EMBL" id="PIO27723.1"/>
    </source>
</evidence>
<sequence length="90" mass="10184">MRTPGTPHLMKKELPTHHEDVDSEVHKVGEMVTTSGDVDVVEEETHFNSASAQILISEIMVCNRELENVKENINDVEKRLSNIIYVLAKI</sequence>
<name>A0A2G9RKK0_AQUCT</name>
<dbReference type="AlphaFoldDB" id="A0A2G9RKK0"/>
<feature type="coiled-coil region" evidence="1">
    <location>
        <begin position="52"/>
        <end position="79"/>
    </location>
</feature>
<proteinExistence type="predicted"/>
<organism evidence="2 3">
    <name type="scientific">Aquarana catesbeiana</name>
    <name type="common">American bullfrog</name>
    <name type="synonym">Rana catesbeiana</name>
    <dbReference type="NCBI Taxonomy" id="8400"/>
    <lineage>
        <taxon>Eukaryota</taxon>
        <taxon>Metazoa</taxon>
        <taxon>Chordata</taxon>
        <taxon>Craniata</taxon>
        <taxon>Vertebrata</taxon>
        <taxon>Euteleostomi</taxon>
        <taxon>Amphibia</taxon>
        <taxon>Batrachia</taxon>
        <taxon>Anura</taxon>
        <taxon>Neobatrachia</taxon>
        <taxon>Ranoidea</taxon>
        <taxon>Ranidae</taxon>
        <taxon>Aquarana</taxon>
    </lineage>
</organism>
<dbReference type="EMBL" id="KV938470">
    <property type="protein sequence ID" value="PIO27723.1"/>
    <property type="molecule type" value="Genomic_DNA"/>
</dbReference>
<dbReference type="Proteomes" id="UP000228934">
    <property type="component" value="Unassembled WGS sequence"/>
</dbReference>
<keyword evidence="3" id="KW-1185">Reference proteome</keyword>
<reference evidence="3" key="1">
    <citation type="journal article" date="2017" name="Nat. Commun.">
        <title>The North American bullfrog draft genome provides insight into hormonal regulation of long noncoding RNA.</title>
        <authorList>
            <person name="Hammond S.A."/>
            <person name="Warren R.L."/>
            <person name="Vandervalk B.P."/>
            <person name="Kucuk E."/>
            <person name="Khan H."/>
            <person name="Gibb E.A."/>
            <person name="Pandoh P."/>
            <person name="Kirk H."/>
            <person name="Zhao Y."/>
            <person name="Jones M."/>
            <person name="Mungall A.J."/>
            <person name="Coope R."/>
            <person name="Pleasance S."/>
            <person name="Moore R.A."/>
            <person name="Holt R.A."/>
            <person name="Round J.M."/>
            <person name="Ohora S."/>
            <person name="Walle B.V."/>
            <person name="Veldhoen N."/>
            <person name="Helbing C.C."/>
            <person name="Birol I."/>
        </authorList>
    </citation>
    <scope>NUCLEOTIDE SEQUENCE [LARGE SCALE GENOMIC DNA]</scope>
</reference>
<keyword evidence="1" id="KW-0175">Coiled coil</keyword>
<gene>
    <name evidence="2" type="ORF">AB205_0205660</name>
</gene>
<protein>
    <submittedName>
        <fullName evidence="2">Uncharacterized protein</fullName>
    </submittedName>
</protein>
<accession>A0A2G9RKK0</accession>
<evidence type="ECO:0000313" key="3">
    <source>
        <dbReference type="Proteomes" id="UP000228934"/>
    </source>
</evidence>